<dbReference type="KEGG" id="sro:Sros_7564"/>
<protein>
    <recommendedName>
        <fullName evidence="3">DUF4276 family protein</fullName>
    </recommendedName>
</protein>
<evidence type="ECO:0000313" key="1">
    <source>
        <dbReference type="EMBL" id="ACZ90243.1"/>
    </source>
</evidence>
<dbReference type="HOGENOM" id="CLU_116304_0_0_11"/>
<organism evidence="1 2">
    <name type="scientific">Streptosporangium roseum (strain ATCC 12428 / DSM 43021 / JCM 3005 / KCTC 9067 / NCIMB 10171 / NRRL 2505 / NI 9100)</name>
    <dbReference type="NCBI Taxonomy" id="479432"/>
    <lineage>
        <taxon>Bacteria</taxon>
        <taxon>Bacillati</taxon>
        <taxon>Actinomycetota</taxon>
        <taxon>Actinomycetes</taxon>
        <taxon>Streptosporangiales</taxon>
        <taxon>Streptosporangiaceae</taxon>
        <taxon>Streptosporangium</taxon>
    </lineage>
</organism>
<reference evidence="1 2" key="1">
    <citation type="journal article" date="2010" name="Stand. Genomic Sci.">
        <title>Complete genome sequence of Streptosporangium roseum type strain (NI 9100).</title>
        <authorList>
            <person name="Nolan M."/>
            <person name="Sikorski J."/>
            <person name="Jando M."/>
            <person name="Lucas S."/>
            <person name="Lapidus A."/>
            <person name="Glavina Del Rio T."/>
            <person name="Chen F."/>
            <person name="Tice H."/>
            <person name="Pitluck S."/>
            <person name="Cheng J.F."/>
            <person name="Chertkov O."/>
            <person name="Sims D."/>
            <person name="Meincke L."/>
            <person name="Brettin T."/>
            <person name="Han C."/>
            <person name="Detter J.C."/>
            <person name="Bruce D."/>
            <person name="Goodwin L."/>
            <person name="Land M."/>
            <person name="Hauser L."/>
            <person name="Chang Y.J."/>
            <person name="Jeffries C.D."/>
            <person name="Ivanova N."/>
            <person name="Mavromatis K."/>
            <person name="Mikhailova N."/>
            <person name="Chen A."/>
            <person name="Palaniappan K."/>
            <person name="Chain P."/>
            <person name="Rohde M."/>
            <person name="Goker M."/>
            <person name="Bristow J."/>
            <person name="Eisen J.A."/>
            <person name="Markowitz V."/>
            <person name="Hugenholtz P."/>
            <person name="Kyrpides N.C."/>
            <person name="Klenk H.P."/>
        </authorList>
    </citation>
    <scope>NUCLEOTIDE SEQUENCE [LARGE SCALE GENOMIC DNA]</scope>
    <source>
        <strain evidence="2">ATCC 12428 / DSM 43021 / JCM 3005 / NI 9100</strain>
    </source>
</reference>
<name>D2BFT2_STRRD</name>
<evidence type="ECO:0008006" key="3">
    <source>
        <dbReference type="Google" id="ProtNLM"/>
    </source>
</evidence>
<keyword evidence="2" id="KW-1185">Reference proteome</keyword>
<dbReference type="STRING" id="479432.Sros_7564"/>
<accession>D2BFT2</accession>
<sequence length="223" mass="24968">MSRKGGTRIAATKRPIVVLAGEASNDRRCLRILLEAYCPDMRGRLVEINGTLRLCDATGIELERRVERLRRLVNARAARDSAEVACVFIHEDLDRTDGADYHPIRERVEKALGKAFDSAHHVLAVWETEAWLLLFPDALAALVAGWKLPQKYWGKDTGRLTDPKRILVEEISKSGRKYRESDAPDVLEKAISLGKLGSPLGSNRSWKQLRDDVGRCCAEHISG</sequence>
<proteinExistence type="predicted"/>
<dbReference type="RefSeq" id="WP_012893973.1">
    <property type="nucleotide sequence ID" value="NC_013595.1"/>
</dbReference>
<evidence type="ECO:0000313" key="2">
    <source>
        <dbReference type="Proteomes" id="UP000002029"/>
    </source>
</evidence>
<dbReference type="eggNOG" id="ENOG50330V9">
    <property type="taxonomic scope" value="Bacteria"/>
</dbReference>
<dbReference type="EMBL" id="CP001814">
    <property type="protein sequence ID" value="ACZ90243.1"/>
    <property type="molecule type" value="Genomic_DNA"/>
</dbReference>
<dbReference type="Proteomes" id="UP000002029">
    <property type="component" value="Chromosome"/>
</dbReference>
<gene>
    <name evidence="1" type="ordered locus">Sros_7564</name>
</gene>
<dbReference type="AlphaFoldDB" id="D2BFT2"/>